<dbReference type="AlphaFoldDB" id="A0A815NLA7"/>
<dbReference type="Proteomes" id="UP000663829">
    <property type="component" value="Unassembled WGS sequence"/>
</dbReference>
<dbReference type="EMBL" id="CAJNOQ010018659">
    <property type="protein sequence ID" value="CAF1433603.1"/>
    <property type="molecule type" value="Genomic_DNA"/>
</dbReference>
<dbReference type="Proteomes" id="UP000681722">
    <property type="component" value="Unassembled WGS sequence"/>
</dbReference>
<dbReference type="Proteomes" id="UP000677228">
    <property type="component" value="Unassembled WGS sequence"/>
</dbReference>
<name>A0A815NLA7_9BILA</name>
<evidence type="ECO:0000313" key="1">
    <source>
        <dbReference type="EMBL" id="CAF1103242.1"/>
    </source>
</evidence>
<evidence type="ECO:0000313" key="5">
    <source>
        <dbReference type="Proteomes" id="UP000663829"/>
    </source>
</evidence>
<accession>A0A815NLA7</accession>
<evidence type="ECO:0000313" key="3">
    <source>
        <dbReference type="EMBL" id="CAF3864548.1"/>
    </source>
</evidence>
<evidence type="ECO:0000313" key="4">
    <source>
        <dbReference type="EMBL" id="CAF4311636.1"/>
    </source>
</evidence>
<dbReference type="Proteomes" id="UP000682733">
    <property type="component" value="Unassembled WGS sequence"/>
</dbReference>
<dbReference type="EMBL" id="CAJOBC010084096">
    <property type="protein sequence ID" value="CAF4311636.1"/>
    <property type="molecule type" value="Genomic_DNA"/>
</dbReference>
<organism evidence="2 5">
    <name type="scientific">Didymodactylos carnosus</name>
    <dbReference type="NCBI Taxonomy" id="1234261"/>
    <lineage>
        <taxon>Eukaryota</taxon>
        <taxon>Metazoa</taxon>
        <taxon>Spiralia</taxon>
        <taxon>Gnathifera</taxon>
        <taxon>Rotifera</taxon>
        <taxon>Eurotatoria</taxon>
        <taxon>Bdelloidea</taxon>
        <taxon>Philodinida</taxon>
        <taxon>Philodinidae</taxon>
        <taxon>Didymodactylos</taxon>
    </lineage>
</organism>
<proteinExistence type="predicted"/>
<keyword evidence="5" id="KW-1185">Reference proteome</keyword>
<evidence type="ECO:0008006" key="6">
    <source>
        <dbReference type="Google" id="ProtNLM"/>
    </source>
</evidence>
<comment type="caution">
    <text evidence="2">The sequence shown here is derived from an EMBL/GenBank/DDBJ whole genome shotgun (WGS) entry which is preliminary data.</text>
</comment>
<dbReference type="EMBL" id="CAJOBA010010011">
    <property type="protein sequence ID" value="CAF3864548.1"/>
    <property type="molecule type" value="Genomic_DNA"/>
</dbReference>
<reference evidence="2" key="1">
    <citation type="submission" date="2021-02" db="EMBL/GenBank/DDBJ databases">
        <authorList>
            <person name="Nowell W R."/>
        </authorList>
    </citation>
    <scope>NUCLEOTIDE SEQUENCE</scope>
</reference>
<evidence type="ECO:0000313" key="2">
    <source>
        <dbReference type="EMBL" id="CAF1433603.1"/>
    </source>
</evidence>
<gene>
    <name evidence="2" type="ORF">GPM918_LOCUS34101</name>
    <name evidence="1" type="ORF">OVA965_LOCUS19399</name>
    <name evidence="4" type="ORF">SRO942_LOCUS34797</name>
    <name evidence="3" type="ORF">TMI583_LOCUS19412</name>
</gene>
<sequence>MAFGAFPLSEAARHAAEKLIISCYDSAARTLNETRVFCAKKFIQGISTKSLLDRLPPTDDVFQYHIARANVQINIWMQACESNMYYPDLKGNGYEEVDGELVIKWKNLESYPKLTGCKCKKNCKNCGCKQSLCTFLCKCDPQKCVRRTSDTTQQQQAQAQAAFYHRHVATRVRFLWNTMLIDDEDSDDDGTIDQRTVEENVSGNDGDDSSEYEYLNSDNESCAYELYGKLRTDKTNSYEDENEDLYF</sequence>
<dbReference type="EMBL" id="CAJNOK010009980">
    <property type="protein sequence ID" value="CAF1103242.1"/>
    <property type="molecule type" value="Genomic_DNA"/>
</dbReference>
<protein>
    <recommendedName>
        <fullName evidence="6">Tesmin/TSO1-like CXC domain-containing protein</fullName>
    </recommendedName>
</protein>